<keyword evidence="2" id="KW-1185">Reference proteome</keyword>
<dbReference type="PANTHER" id="PTHR11439:SF515">
    <property type="entry name" value="GAG-POL POLYPROTEIN"/>
    <property type="match status" value="1"/>
</dbReference>
<dbReference type="CDD" id="cd09272">
    <property type="entry name" value="RNase_HI_RT_Ty1"/>
    <property type="match status" value="1"/>
</dbReference>
<name>A0AAD8JRH7_TARER</name>
<accession>A0AAD8JRH7</accession>
<dbReference type="PANTHER" id="PTHR11439">
    <property type="entry name" value="GAG-POL-RELATED RETROTRANSPOSON"/>
    <property type="match status" value="1"/>
</dbReference>
<dbReference type="AlphaFoldDB" id="A0AAD8JRH7"/>
<reference evidence="1" key="1">
    <citation type="journal article" date="2023" name="bioRxiv">
        <title>Improved chromosome-level genome assembly for marigold (Tagetes erecta).</title>
        <authorList>
            <person name="Jiang F."/>
            <person name="Yuan L."/>
            <person name="Wang S."/>
            <person name="Wang H."/>
            <person name="Xu D."/>
            <person name="Wang A."/>
            <person name="Fan W."/>
        </authorList>
    </citation>
    <scope>NUCLEOTIDE SEQUENCE</scope>
    <source>
        <strain evidence="1">WSJ</strain>
        <tissue evidence="1">Leaf</tissue>
    </source>
</reference>
<sequence length="113" mass="12877">MAATAAACQALWLRNLIRDLMKEEAQNVKLLVDNESAIALIKNPVNHKRSKHIDTKYYFIRECVEREQVSVEHVRGDKQKADGFTKALPRVKFEEMRSLIGVKNVNIQGENVG</sequence>
<organism evidence="1 2">
    <name type="scientific">Tagetes erecta</name>
    <name type="common">African marigold</name>
    <dbReference type="NCBI Taxonomy" id="13708"/>
    <lineage>
        <taxon>Eukaryota</taxon>
        <taxon>Viridiplantae</taxon>
        <taxon>Streptophyta</taxon>
        <taxon>Embryophyta</taxon>
        <taxon>Tracheophyta</taxon>
        <taxon>Spermatophyta</taxon>
        <taxon>Magnoliopsida</taxon>
        <taxon>eudicotyledons</taxon>
        <taxon>Gunneridae</taxon>
        <taxon>Pentapetalae</taxon>
        <taxon>asterids</taxon>
        <taxon>campanulids</taxon>
        <taxon>Asterales</taxon>
        <taxon>Asteraceae</taxon>
        <taxon>Asteroideae</taxon>
        <taxon>Heliantheae alliance</taxon>
        <taxon>Tageteae</taxon>
        <taxon>Tagetes</taxon>
    </lineage>
</organism>
<comment type="caution">
    <text evidence="1">The sequence shown here is derived from an EMBL/GenBank/DDBJ whole genome shotgun (WGS) entry which is preliminary data.</text>
</comment>
<dbReference type="Proteomes" id="UP001229421">
    <property type="component" value="Unassembled WGS sequence"/>
</dbReference>
<protein>
    <submittedName>
        <fullName evidence="1">Uncharacterized protein</fullName>
    </submittedName>
</protein>
<gene>
    <name evidence="1" type="ORF">QVD17_35823</name>
</gene>
<evidence type="ECO:0000313" key="1">
    <source>
        <dbReference type="EMBL" id="KAK1409297.1"/>
    </source>
</evidence>
<evidence type="ECO:0000313" key="2">
    <source>
        <dbReference type="Proteomes" id="UP001229421"/>
    </source>
</evidence>
<dbReference type="EMBL" id="JAUHHV010000010">
    <property type="protein sequence ID" value="KAK1409297.1"/>
    <property type="molecule type" value="Genomic_DNA"/>
</dbReference>
<proteinExistence type="predicted"/>